<dbReference type="GO" id="GO:0005829">
    <property type="term" value="C:cytosol"/>
    <property type="evidence" value="ECO:0007669"/>
    <property type="project" value="TreeGrafter"/>
</dbReference>
<dbReference type="Proteomes" id="UP000185744">
    <property type="component" value="Unassembled WGS sequence"/>
</dbReference>
<feature type="binding site" evidence="10">
    <location>
        <position position="309"/>
    </location>
    <ligand>
        <name>5-aminolevulinate</name>
        <dbReference type="ChEBI" id="CHEBI:356416"/>
        <label>2</label>
    </ligand>
</feature>
<feature type="binding site" evidence="11">
    <location>
        <position position="127"/>
    </location>
    <ligand>
        <name>Zn(2+)</name>
        <dbReference type="ChEBI" id="CHEBI:29105"/>
        <note>catalytic</note>
    </ligand>
</feature>
<evidence type="ECO:0000256" key="6">
    <source>
        <dbReference type="ARBA" id="ARBA00023239"/>
    </source>
</evidence>
<protein>
    <recommendedName>
        <fullName evidence="4 13">Delta-aminolevulinic acid dehydratase</fullName>
        <ecNumber evidence="3 13">4.2.1.24</ecNumber>
    </recommendedName>
</protein>
<evidence type="ECO:0000256" key="5">
    <source>
        <dbReference type="ARBA" id="ARBA00023133"/>
    </source>
</evidence>
<evidence type="ECO:0000313" key="15">
    <source>
        <dbReference type="EMBL" id="OKY78027.1"/>
    </source>
</evidence>
<dbReference type="EC" id="4.2.1.24" evidence="3 13"/>
<dbReference type="PANTHER" id="PTHR11458">
    <property type="entry name" value="DELTA-AMINOLEVULINIC ACID DEHYDRATASE"/>
    <property type="match status" value="1"/>
</dbReference>
<dbReference type="Gene3D" id="3.20.20.70">
    <property type="entry name" value="Aldolase class I"/>
    <property type="match status" value="1"/>
</dbReference>
<keyword evidence="11" id="KW-0479">Metal-binding</keyword>
<evidence type="ECO:0000256" key="9">
    <source>
        <dbReference type="PIRSR" id="PIRSR001415-1"/>
    </source>
</evidence>
<dbReference type="UniPathway" id="UPA00251">
    <property type="reaction ID" value="UER00318"/>
</dbReference>
<sequence length="322" mass="36415">MFPKKRMRRLRKKESLRNLLSETKLDLSDLIYPIFVEKRSKPLEIDMMEGIKRYPIEDAVQEAKEAEELGIPAIILFGVPEEKDKKGTYAWKKNGVIQQTAREISKNTSLTVITDVCLCEYTSHGHCGVLKNKQVQNDETLKLLKKTAISHAEAGADIVAPSGMMDGMVKTIREGLDKEGYENTSIMSYSAKYASNFYGPFREAAESAPEFGDRKRYQMNPKQKREAIIENRLDIKEGADILMVKPAMPYLDIINETSQKFEEPLAAYQVSGEYSMLKQAINNNLVSEKIILESLISIKRAGADFIITYFAKKLAQKSTTPP</sequence>
<evidence type="ECO:0000256" key="3">
    <source>
        <dbReference type="ARBA" id="ARBA00012053"/>
    </source>
</evidence>
<feature type="binding site" evidence="10">
    <location>
        <position position="214"/>
    </location>
    <ligand>
        <name>5-aminolevulinate</name>
        <dbReference type="ChEBI" id="CHEBI:356416"/>
        <label>1</label>
    </ligand>
</feature>
<keyword evidence="6 13" id="KW-0456">Lyase</keyword>
<accession>A0A1Q6DUL3</accession>
<evidence type="ECO:0000256" key="13">
    <source>
        <dbReference type="RuleBase" id="RU000515"/>
    </source>
</evidence>
<dbReference type="InParanoid" id="A0A1Q6DUL3"/>
<feature type="binding site" evidence="10">
    <location>
        <position position="202"/>
    </location>
    <ligand>
        <name>5-aminolevulinate</name>
        <dbReference type="ChEBI" id="CHEBI:356416"/>
        <label>1</label>
    </ligand>
</feature>
<evidence type="ECO:0000256" key="2">
    <source>
        <dbReference type="ARBA" id="ARBA00008055"/>
    </source>
</evidence>
<comment type="similarity">
    <text evidence="2 14">Belongs to the ALAD family.</text>
</comment>
<feature type="binding site" evidence="11">
    <location>
        <position position="119"/>
    </location>
    <ligand>
        <name>Zn(2+)</name>
        <dbReference type="ChEBI" id="CHEBI:29105"/>
        <note>catalytic</note>
    </ligand>
</feature>
<dbReference type="SUPFAM" id="SSF51569">
    <property type="entry name" value="Aldolase"/>
    <property type="match status" value="1"/>
</dbReference>
<name>A0A1Q6DUL3_METT1</name>
<evidence type="ECO:0000256" key="8">
    <source>
        <dbReference type="ARBA" id="ARBA00047651"/>
    </source>
</evidence>
<feature type="active site" description="Schiff-base intermediate with substrate" evidence="9">
    <location>
        <position position="245"/>
    </location>
</feature>
<dbReference type="GO" id="GO:0004655">
    <property type="term" value="F:porphobilinogen synthase activity"/>
    <property type="evidence" value="ECO:0007669"/>
    <property type="project" value="UniProtKB-EC"/>
</dbReference>
<gene>
    <name evidence="15" type="ORF">BTN85_0505</name>
</gene>
<dbReference type="CDD" id="cd00384">
    <property type="entry name" value="ALAD_PBGS"/>
    <property type="match status" value="1"/>
</dbReference>
<feature type="binding site" evidence="12">
    <location>
        <position position="230"/>
    </location>
    <ligand>
        <name>Mg(2+)</name>
        <dbReference type="ChEBI" id="CHEBI:18420"/>
    </ligand>
</feature>
<evidence type="ECO:0000256" key="4">
    <source>
        <dbReference type="ARBA" id="ARBA00020771"/>
    </source>
</evidence>
<keyword evidence="11" id="KW-0862">Zinc</keyword>
<keyword evidence="12" id="KW-0460">Magnesium</keyword>
<keyword evidence="5" id="KW-0350">Heme biosynthesis</keyword>
<dbReference type="InterPro" id="IPR013785">
    <property type="entry name" value="Aldolase_TIM"/>
</dbReference>
<dbReference type="STRING" id="1903181.BTN85_0505"/>
<keyword evidence="7 13" id="KW-0627">Porphyrin biosynthesis</keyword>
<organism evidence="15 16">
    <name type="scientific">Methanohalarchaeum thermophilum</name>
    <dbReference type="NCBI Taxonomy" id="1903181"/>
    <lineage>
        <taxon>Archaea</taxon>
        <taxon>Methanobacteriati</taxon>
        <taxon>Methanobacteriota</taxon>
        <taxon>Methanonatronarchaeia</taxon>
        <taxon>Methanonatronarchaeales</taxon>
        <taxon>Methanonatronarchaeaceae</taxon>
        <taxon>Candidatus Methanohalarchaeum</taxon>
    </lineage>
</organism>
<dbReference type="EMBL" id="MSDW01000001">
    <property type="protein sequence ID" value="OKY78027.1"/>
    <property type="molecule type" value="Genomic_DNA"/>
</dbReference>
<evidence type="ECO:0000256" key="10">
    <source>
        <dbReference type="PIRSR" id="PIRSR001415-2"/>
    </source>
</evidence>
<dbReference type="InterPro" id="IPR030656">
    <property type="entry name" value="ALAD_AS"/>
</dbReference>
<evidence type="ECO:0000256" key="12">
    <source>
        <dbReference type="PIRSR" id="PIRSR001415-5"/>
    </source>
</evidence>
<evidence type="ECO:0000256" key="1">
    <source>
        <dbReference type="ARBA" id="ARBA00004694"/>
    </source>
</evidence>
<dbReference type="PROSITE" id="PS00169">
    <property type="entry name" value="D_ALA_DEHYDRATASE"/>
    <property type="match status" value="1"/>
</dbReference>
<dbReference type="GO" id="GO:0008270">
    <property type="term" value="F:zinc ion binding"/>
    <property type="evidence" value="ECO:0007669"/>
    <property type="project" value="TreeGrafter"/>
</dbReference>
<reference evidence="15" key="1">
    <citation type="submission" date="2016-12" db="EMBL/GenBank/DDBJ databases">
        <title>Discovery of methanogenic haloarchaea.</title>
        <authorList>
            <person name="Sorokin D.Y."/>
            <person name="Makarova K.S."/>
            <person name="Abbas B."/>
            <person name="Ferrer M."/>
            <person name="Golyshin P.N."/>
        </authorList>
    </citation>
    <scope>NUCLEOTIDE SEQUENCE [LARGE SCALE GENOMIC DNA]</scope>
    <source>
        <strain evidence="15">HMET1</strain>
    </source>
</reference>
<dbReference type="FunFam" id="3.20.20.70:FF:000019">
    <property type="entry name" value="Delta-aminolevulinic acid dehydratase"/>
    <property type="match status" value="1"/>
</dbReference>
<dbReference type="GO" id="GO:0006782">
    <property type="term" value="P:protoporphyrinogen IX biosynthetic process"/>
    <property type="evidence" value="ECO:0007669"/>
    <property type="project" value="UniProtKB-UniPathway"/>
</dbReference>
<feature type="binding site" evidence="10">
    <location>
        <position position="271"/>
    </location>
    <ligand>
        <name>5-aminolevulinate</name>
        <dbReference type="ChEBI" id="CHEBI:356416"/>
        <label>2</label>
    </ligand>
</feature>
<dbReference type="PANTHER" id="PTHR11458:SF0">
    <property type="entry name" value="DELTA-AMINOLEVULINIC ACID DEHYDRATASE"/>
    <property type="match status" value="1"/>
</dbReference>
<comment type="pathway">
    <text evidence="1">Porphyrin-containing compound metabolism; protoporphyrin-IX biosynthesis; coproporphyrinogen-III from 5-aminolevulinate: step 1/4.</text>
</comment>
<dbReference type="SMART" id="SM01004">
    <property type="entry name" value="ALAD"/>
    <property type="match status" value="1"/>
</dbReference>
<dbReference type="PRINTS" id="PR00144">
    <property type="entry name" value="DALDHYDRTASE"/>
</dbReference>
<comment type="caution">
    <text evidence="15">The sequence shown here is derived from an EMBL/GenBank/DDBJ whole genome shotgun (WGS) entry which is preliminary data.</text>
</comment>
<comment type="subunit">
    <text evidence="13">Homooctamer.</text>
</comment>
<keyword evidence="16" id="KW-1185">Reference proteome</keyword>
<feature type="active site" description="Schiff-base intermediate with substrate" evidence="9">
    <location>
        <position position="192"/>
    </location>
</feature>
<comment type="catalytic activity">
    <reaction evidence="8 13">
        <text>2 5-aminolevulinate = porphobilinogen + 2 H2O + H(+)</text>
        <dbReference type="Rhea" id="RHEA:24064"/>
        <dbReference type="ChEBI" id="CHEBI:15377"/>
        <dbReference type="ChEBI" id="CHEBI:15378"/>
        <dbReference type="ChEBI" id="CHEBI:58126"/>
        <dbReference type="ChEBI" id="CHEBI:356416"/>
        <dbReference type="EC" id="4.2.1.24"/>
    </reaction>
</comment>
<evidence type="ECO:0000256" key="14">
    <source>
        <dbReference type="RuleBase" id="RU004161"/>
    </source>
</evidence>
<evidence type="ECO:0000313" key="16">
    <source>
        <dbReference type="Proteomes" id="UP000185744"/>
    </source>
</evidence>
<dbReference type="AlphaFoldDB" id="A0A1Q6DUL3"/>
<evidence type="ECO:0000256" key="11">
    <source>
        <dbReference type="PIRSR" id="PIRSR001415-3"/>
    </source>
</evidence>
<dbReference type="Pfam" id="PF00490">
    <property type="entry name" value="ALAD"/>
    <property type="match status" value="1"/>
</dbReference>
<dbReference type="InterPro" id="IPR001731">
    <property type="entry name" value="ALAD"/>
</dbReference>
<dbReference type="PIRSF" id="PIRSF001415">
    <property type="entry name" value="Porphbilin_synth"/>
    <property type="match status" value="1"/>
</dbReference>
<dbReference type="FunCoup" id="A0A1Q6DUL3">
    <property type="interactions" value="198"/>
</dbReference>
<dbReference type="NCBIfam" id="NF006762">
    <property type="entry name" value="PRK09283.1"/>
    <property type="match status" value="1"/>
</dbReference>
<evidence type="ECO:0000256" key="7">
    <source>
        <dbReference type="ARBA" id="ARBA00023244"/>
    </source>
</evidence>
<proteinExistence type="inferred from homology"/>
<feature type="binding site" evidence="11">
    <location>
        <position position="117"/>
    </location>
    <ligand>
        <name>Zn(2+)</name>
        <dbReference type="ChEBI" id="CHEBI:29105"/>
        <note>catalytic</note>
    </ligand>
</feature>